<dbReference type="AlphaFoldDB" id="A0AAX1KJ68"/>
<dbReference type="EMBL" id="CP065315">
    <property type="protein sequence ID" value="QQR05879.1"/>
    <property type="molecule type" value="Genomic_DNA"/>
</dbReference>
<dbReference type="Proteomes" id="UP000595792">
    <property type="component" value="Chromosome"/>
</dbReference>
<protein>
    <recommendedName>
        <fullName evidence="4">Secreted protein</fullName>
    </recommendedName>
</protein>
<accession>A0AAX1KJ68</accession>
<dbReference type="RefSeq" id="WP_140402454.1">
    <property type="nucleotide sequence ID" value="NZ_CP015406.2"/>
</dbReference>
<evidence type="ECO:0000313" key="3">
    <source>
        <dbReference type="Proteomes" id="UP000595792"/>
    </source>
</evidence>
<feature type="chain" id="PRO_5043578510" description="Secreted protein" evidence="1">
    <location>
        <begin position="25"/>
        <end position="162"/>
    </location>
</feature>
<name>A0AAX1KJ68_FLAPL</name>
<evidence type="ECO:0000256" key="1">
    <source>
        <dbReference type="SAM" id="SignalP"/>
    </source>
</evidence>
<keyword evidence="1" id="KW-0732">Signal</keyword>
<evidence type="ECO:0008006" key="4">
    <source>
        <dbReference type="Google" id="ProtNLM"/>
    </source>
</evidence>
<evidence type="ECO:0000313" key="2">
    <source>
        <dbReference type="EMBL" id="QQR05879.1"/>
    </source>
</evidence>
<gene>
    <name evidence="2" type="ORF">I5Q84_18450</name>
</gene>
<feature type="signal peptide" evidence="1">
    <location>
        <begin position="1"/>
        <end position="24"/>
    </location>
</feature>
<proteinExistence type="predicted"/>
<reference evidence="2 3" key="1">
    <citation type="submission" date="2020-11" db="EMBL/GenBank/DDBJ databases">
        <title>Closed and high quality bacterial genomes of the OMM12 community.</title>
        <authorList>
            <person name="Marbouty M."/>
            <person name="Lamy-Besnier Q."/>
            <person name="Debarbieux L."/>
            <person name="Koszul R."/>
        </authorList>
    </citation>
    <scope>NUCLEOTIDE SEQUENCE [LARGE SCALE GENOMIC DNA]</scope>
    <source>
        <strain evidence="2 3">YL31</strain>
    </source>
</reference>
<sequence length="162" mass="17719">MKRYFFVFLMTLFTFSLLMQNAAAAEIVTAHAIEDCNNYISDGIVPYASLYLKAQKAWCSTSSGGKIEIHFQVTAKSRMSSVGAKDIYVYEKRNGAWVEVKHYSSSSTTGMLKSNTSFCDSSVTFTGTIGKEYKAIVTAYAGNSSSESDSIDVETSAVTAKR</sequence>
<organism evidence="2 3">
    <name type="scientific">Flavonifractor plautii</name>
    <name type="common">Fusobacterium plautii</name>
    <dbReference type="NCBI Taxonomy" id="292800"/>
    <lineage>
        <taxon>Bacteria</taxon>
        <taxon>Bacillati</taxon>
        <taxon>Bacillota</taxon>
        <taxon>Clostridia</taxon>
        <taxon>Eubacteriales</taxon>
        <taxon>Oscillospiraceae</taxon>
        <taxon>Flavonifractor</taxon>
    </lineage>
</organism>